<protein>
    <submittedName>
        <fullName evidence="2">Uncharacterized protein</fullName>
    </submittedName>
</protein>
<sequence>MKDERIEQAKNKIRSEIAVIIYVGIAISFAVKTLLFKMNLRECMTEYLILIFFPVYEVIRMNMMKVSIYSVYPKYRHKQLKTFIVFVILFFVVAAVSVFSSTKGSTVNLSQGSIVFLFIFIVLFIGVFFMATKYHQSRAYKYEKEFDDDNGPEE</sequence>
<feature type="transmembrane region" description="Helical" evidence="1">
    <location>
        <begin position="112"/>
        <end position="131"/>
    </location>
</feature>
<comment type="caution">
    <text evidence="2">The sequence shown here is derived from an EMBL/GenBank/DDBJ whole genome shotgun (WGS) entry which is preliminary data.</text>
</comment>
<accession>A0A0J1IPF0</accession>
<gene>
    <name evidence="2" type="ORF">DEAC_c12420</name>
</gene>
<keyword evidence="1" id="KW-0472">Membrane</keyword>
<dbReference type="InterPro" id="IPR046664">
    <property type="entry name" value="DUF6773"/>
</dbReference>
<feature type="transmembrane region" description="Helical" evidence="1">
    <location>
        <begin position="80"/>
        <end position="100"/>
    </location>
</feature>
<proteinExistence type="predicted"/>
<dbReference type="AlphaFoldDB" id="A0A0J1IPF0"/>
<evidence type="ECO:0000256" key="1">
    <source>
        <dbReference type="SAM" id="Phobius"/>
    </source>
</evidence>
<keyword evidence="1" id="KW-1133">Transmembrane helix</keyword>
<dbReference type="EMBL" id="LDZY01000004">
    <property type="protein sequence ID" value="KLU66576.1"/>
    <property type="molecule type" value="Genomic_DNA"/>
</dbReference>
<feature type="transmembrane region" description="Helical" evidence="1">
    <location>
        <begin position="44"/>
        <end position="59"/>
    </location>
</feature>
<dbReference type="Proteomes" id="UP000036356">
    <property type="component" value="Unassembled WGS sequence"/>
</dbReference>
<dbReference type="RefSeq" id="WP_047809144.1">
    <property type="nucleotide sequence ID" value="NZ_LDZY01000004.1"/>
</dbReference>
<evidence type="ECO:0000313" key="3">
    <source>
        <dbReference type="Proteomes" id="UP000036356"/>
    </source>
</evidence>
<keyword evidence="1" id="KW-0812">Transmembrane</keyword>
<dbReference type="STRING" id="476652.DEAC_c12420"/>
<dbReference type="Pfam" id="PF20563">
    <property type="entry name" value="DUF6773"/>
    <property type="match status" value="1"/>
</dbReference>
<evidence type="ECO:0000313" key="2">
    <source>
        <dbReference type="EMBL" id="KLU66576.1"/>
    </source>
</evidence>
<keyword evidence="3" id="KW-1185">Reference proteome</keyword>
<dbReference type="PATRIC" id="fig|476652.3.peg.1277"/>
<reference evidence="2 3" key="1">
    <citation type="submission" date="2015-06" db="EMBL/GenBank/DDBJ databases">
        <title>Draft genome of the moderately acidophilic sulfate reducer Candidatus Desulfosporosinus acididurans strain M1.</title>
        <authorList>
            <person name="Poehlein A."/>
            <person name="Petzsch P."/>
            <person name="Johnson B.D."/>
            <person name="Schloemann M."/>
            <person name="Daniel R."/>
            <person name="Muehling M."/>
        </authorList>
    </citation>
    <scope>NUCLEOTIDE SEQUENCE [LARGE SCALE GENOMIC DNA]</scope>
    <source>
        <strain evidence="2 3">M1</strain>
    </source>
</reference>
<name>A0A0J1IPF0_9FIRM</name>
<organism evidence="2 3">
    <name type="scientific">Desulfosporosinus acididurans</name>
    <dbReference type="NCBI Taxonomy" id="476652"/>
    <lineage>
        <taxon>Bacteria</taxon>
        <taxon>Bacillati</taxon>
        <taxon>Bacillota</taxon>
        <taxon>Clostridia</taxon>
        <taxon>Eubacteriales</taxon>
        <taxon>Desulfitobacteriaceae</taxon>
        <taxon>Desulfosporosinus</taxon>
    </lineage>
</organism>
<feature type="transmembrane region" description="Helical" evidence="1">
    <location>
        <begin position="20"/>
        <end position="38"/>
    </location>
</feature>